<dbReference type="PANTHER" id="PTHR46889">
    <property type="entry name" value="TRANSPOSASE INSF FOR INSERTION SEQUENCE IS3B-RELATED"/>
    <property type="match status" value="1"/>
</dbReference>
<dbReference type="Pfam" id="PF01527">
    <property type="entry name" value="HTH_Tnp_1"/>
    <property type="match status" value="1"/>
</dbReference>
<dbReference type="InterPro" id="IPR025948">
    <property type="entry name" value="HTH-like_dom"/>
</dbReference>
<evidence type="ECO:0000313" key="4">
    <source>
        <dbReference type="EMBL" id="MEL0610449.1"/>
    </source>
</evidence>
<dbReference type="Gene3D" id="3.30.420.10">
    <property type="entry name" value="Ribonuclease H-like superfamily/Ribonuclease H"/>
    <property type="match status" value="1"/>
</dbReference>
<evidence type="ECO:0000313" key="5">
    <source>
        <dbReference type="Proteomes" id="UP001377160"/>
    </source>
</evidence>
<feature type="domain" description="Integrase catalytic" evidence="3">
    <location>
        <begin position="216"/>
        <end position="382"/>
    </location>
</feature>
<protein>
    <submittedName>
        <fullName evidence="4">IS3 family transposase</fullName>
    </submittedName>
</protein>
<dbReference type="InterPro" id="IPR009057">
    <property type="entry name" value="Homeodomain-like_sf"/>
</dbReference>
<dbReference type="Gene3D" id="1.10.10.60">
    <property type="entry name" value="Homeodomain-like"/>
    <property type="match status" value="1"/>
</dbReference>
<dbReference type="PANTHER" id="PTHR46889:SF4">
    <property type="entry name" value="TRANSPOSASE INSO FOR INSERTION SEQUENCE ELEMENT IS911B-RELATED"/>
    <property type="match status" value="1"/>
</dbReference>
<dbReference type="Pfam" id="PF13276">
    <property type="entry name" value="HTH_21"/>
    <property type="match status" value="1"/>
</dbReference>
<keyword evidence="5" id="KW-1185">Reference proteome</keyword>
<dbReference type="RefSeq" id="WP_341635851.1">
    <property type="nucleotide sequence ID" value="NZ_JBANDX010000020.1"/>
</dbReference>
<dbReference type="InterPro" id="IPR036397">
    <property type="entry name" value="RNaseH_sf"/>
</dbReference>
<evidence type="ECO:0000256" key="1">
    <source>
        <dbReference type="ARBA" id="ARBA00009964"/>
    </source>
</evidence>
<dbReference type="Proteomes" id="UP001377160">
    <property type="component" value="Unassembled WGS sequence"/>
</dbReference>
<dbReference type="InterPro" id="IPR001584">
    <property type="entry name" value="Integrase_cat-core"/>
</dbReference>
<organism evidence="4 5">
    <name type="scientific">Vibrio echinoideorum</name>
    <dbReference type="NCBI Taxonomy" id="2100116"/>
    <lineage>
        <taxon>Bacteria</taxon>
        <taxon>Pseudomonadati</taxon>
        <taxon>Pseudomonadota</taxon>
        <taxon>Gammaproteobacteria</taxon>
        <taxon>Vibrionales</taxon>
        <taxon>Vibrionaceae</taxon>
        <taxon>Vibrio</taxon>
    </lineage>
</organism>
<dbReference type="EMBL" id="JBANDX010000020">
    <property type="protein sequence ID" value="MEL0610449.1"/>
    <property type="molecule type" value="Genomic_DNA"/>
</dbReference>
<proteinExistence type="inferred from homology"/>
<accession>A0ABU9FW80</accession>
<dbReference type="PROSITE" id="PS50994">
    <property type="entry name" value="INTEGRASE"/>
    <property type="match status" value="1"/>
</dbReference>
<dbReference type="InterPro" id="IPR048020">
    <property type="entry name" value="Transpos_IS3"/>
</dbReference>
<dbReference type="InterPro" id="IPR050900">
    <property type="entry name" value="Transposase_IS3/IS150/IS904"/>
</dbReference>
<dbReference type="Pfam" id="PF00665">
    <property type="entry name" value="rve"/>
    <property type="match status" value="1"/>
</dbReference>
<name>A0ABU9FW80_9VIBR</name>
<dbReference type="InterPro" id="IPR002514">
    <property type="entry name" value="Transposase_8"/>
</dbReference>
<comment type="similarity">
    <text evidence="1">Belongs to the transposase 8 family.</text>
</comment>
<dbReference type="InterPro" id="IPR012337">
    <property type="entry name" value="RNaseH-like_sf"/>
</dbReference>
<keyword evidence="2" id="KW-0175">Coiled coil</keyword>
<gene>
    <name evidence="4" type="ORF">V8Z71_19215</name>
</gene>
<evidence type="ECO:0000256" key="2">
    <source>
        <dbReference type="SAM" id="Coils"/>
    </source>
</evidence>
<dbReference type="SUPFAM" id="SSF53098">
    <property type="entry name" value="Ribonuclease H-like"/>
    <property type="match status" value="1"/>
</dbReference>
<sequence>MPAYKSGKKTQQYLTEFKVTAVRLSLREGATVKGVALSLDIHPYMLSKWRKDYREGVIMEDKRKKRTQIPSQKTESSRIAELERQNEQLKLENDLLKKWQRFIAHYKKRYSIVLMCRFLSVSKSGYYAWLHREPSRYDQEEQALKKRMIKVFTQSRETYGSPRVHAELRRQGVLVSRKRVARIMREQGLRARSYRIYMKMAKLHRFYQSIKNIKKGTPKPTAVNQQWSGDLTYIKQGKRWMYLAVVIDLYSRKIVGWSLGSKKSTQLTMSSLRMAIRNRKPQERLLFHTDRGSEYRAHEVQVLLSKNGIVPSMNRPGHCTDNAEVESFFHTLKGDIIRKNSFKSEKQLRDKLAGYIQHFYNRYRLHSSLGYRTPYEYEVTTG</sequence>
<evidence type="ECO:0000259" key="3">
    <source>
        <dbReference type="PROSITE" id="PS50994"/>
    </source>
</evidence>
<dbReference type="SUPFAM" id="SSF46689">
    <property type="entry name" value="Homeodomain-like"/>
    <property type="match status" value="1"/>
</dbReference>
<comment type="caution">
    <text evidence="4">The sequence shown here is derived from an EMBL/GenBank/DDBJ whole genome shotgun (WGS) entry which is preliminary data.</text>
</comment>
<feature type="coiled-coil region" evidence="2">
    <location>
        <begin position="72"/>
        <end position="99"/>
    </location>
</feature>
<dbReference type="Pfam" id="PF13333">
    <property type="entry name" value="rve_2"/>
    <property type="match status" value="1"/>
</dbReference>
<dbReference type="NCBIfam" id="NF033516">
    <property type="entry name" value="transpos_IS3"/>
    <property type="match status" value="1"/>
</dbReference>
<reference evidence="4 5" key="1">
    <citation type="submission" date="2024-02" db="EMBL/GenBank/DDBJ databases">
        <title>Bacteria isolated from the canopy kelp, Nereocystis luetkeana.</title>
        <authorList>
            <person name="Pfister C.A."/>
            <person name="Younker I.T."/>
            <person name="Light S.H."/>
        </authorList>
    </citation>
    <scope>NUCLEOTIDE SEQUENCE [LARGE SCALE GENOMIC DNA]</scope>
    <source>
        <strain evidence="4 5">TI.1.15</strain>
    </source>
</reference>